<protein>
    <submittedName>
        <fullName evidence="1">Uncharacterized protein</fullName>
    </submittedName>
</protein>
<dbReference type="Proteomes" id="UP000836387">
    <property type="component" value="Unassembled WGS sequence"/>
</dbReference>
<comment type="caution">
    <text evidence="1">The sequence shown here is derived from an EMBL/GenBank/DDBJ whole genome shotgun (WGS) entry which is preliminary data.</text>
</comment>
<reference evidence="1" key="1">
    <citation type="submission" date="2020-04" db="EMBL/GenBank/DDBJ databases">
        <authorList>
            <person name="Broberg M."/>
        </authorList>
    </citation>
    <scope>NUCLEOTIDE SEQUENCE</scope>
</reference>
<proteinExistence type="predicted"/>
<name>A0ACA9UTF5_BIOOC</name>
<keyword evidence="2" id="KW-1185">Reference proteome</keyword>
<evidence type="ECO:0000313" key="2">
    <source>
        <dbReference type="Proteomes" id="UP000836387"/>
    </source>
</evidence>
<sequence length="62" mass="7344">MKRRTTRKGAPKLRLVALPAWKAAWDDLLWIERIPRYIQEVIRLEGGNEYKEGREDPLLNLV</sequence>
<accession>A0ACA9UTF5</accession>
<dbReference type="EMBL" id="CADEHS020000645">
    <property type="protein sequence ID" value="CAG9956762.1"/>
    <property type="molecule type" value="Genomic_DNA"/>
</dbReference>
<gene>
    <name evidence="1" type="ORF">CRV2_00008674</name>
</gene>
<evidence type="ECO:0000313" key="1">
    <source>
        <dbReference type="EMBL" id="CAG9956762.1"/>
    </source>
</evidence>
<organism evidence="1 2">
    <name type="scientific">Clonostachys rosea f. rosea IK726</name>
    <dbReference type="NCBI Taxonomy" id="1349383"/>
    <lineage>
        <taxon>Eukaryota</taxon>
        <taxon>Fungi</taxon>
        <taxon>Dikarya</taxon>
        <taxon>Ascomycota</taxon>
        <taxon>Pezizomycotina</taxon>
        <taxon>Sordariomycetes</taxon>
        <taxon>Hypocreomycetidae</taxon>
        <taxon>Hypocreales</taxon>
        <taxon>Bionectriaceae</taxon>
        <taxon>Clonostachys</taxon>
    </lineage>
</organism>
<reference evidence="1" key="2">
    <citation type="submission" date="2021-10" db="EMBL/GenBank/DDBJ databases">
        <authorList>
            <person name="Piombo E."/>
        </authorList>
    </citation>
    <scope>NUCLEOTIDE SEQUENCE</scope>
</reference>